<dbReference type="RefSeq" id="WP_075011279.1">
    <property type="nucleotide sequence ID" value="NZ_FOAP01000035.1"/>
</dbReference>
<feature type="repeat" description="TPR" evidence="1">
    <location>
        <begin position="2059"/>
        <end position="2092"/>
    </location>
</feature>
<dbReference type="Gene3D" id="1.25.40.10">
    <property type="entry name" value="Tetratricopeptide repeat domain"/>
    <property type="match status" value="17"/>
</dbReference>
<evidence type="ECO:0000313" key="3">
    <source>
        <dbReference type="Proteomes" id="UP000182719"/>
    </source>
</evidence>
<dbReference type="InterPro" id="IPR011990">
    <property type="entry name" value="TPR-like_helical_dom_sf"/>
</dbReference>
<feature type="repeat" description="TPR" evidence="1">
    <location>
        <begin position="3454"/>
        <end position="3487"/>
    </location>
</feature>
<keyword evidence="1" id="KW-0802">TPR repeat</keyword>
<dbReference type="SMART" id="SM00028">
    <property type="entry name" value="TPR"/>
    <property type="match status" value="29"/>
</dbReference>
<dbReference type="Pfam" id="PF13176">
    <property type="entry name" value="TPR_7"/>
    <property type="match status" value="3"/>
</dbReference>
<evidence type="ECO:0000313" key="2">
    <source>
        <dbReference type="EMBL" id="SEN25492.1"/>
    </source>
</evidence>
<proteinExistence type="predicted"/>
<protein>
    <submittedName>
        <fullName evidence="2">Tetratricopeptide repeat-containing protein</fullName>
    </submittedName>
</protein>
<feature type="repeat" description="TPR" evidence="1">
    <location>
        <begin position="2649"/>
        <end position="2682"/>
    </location>
</feature>
<evidence type="ECO:0000256" key="1">
    <source>
        <dbReference type="PROSITE-ProRule" id="PRU00339"/>
    </source>
</evidence>
<dbReference type="SUPFAM" id="SSF48452">
    <property type="entry name" value="TPR-like"/>
    <property type="match status" value="12"/>
</dbReference>
<dbReference type="Pfam" id="PF13424">
    <property type="entry name" value="TPR_12"/>
    <property type="match status" value="1"/>
</dbReference>
<dbReference type="InterPro" id="IPR019734">
    <property type="entry name" value="TPR_rpt"/>
</dbReference>
<dbReference type="Pfam" id="PF13181">
    <property type="entry name" value="TPR_8"/>
    <property type="match status" value="1"/>
</dbReference>
<dbReference type="PROSITE" id="PS50005">
    <property type="entry name" value="TPR"/>
    <property type="match status" value="4"/>
</dbReference>
<dbReference type="Pfam" id="PF14559">
    <property type="entry name" value="TPR_19"/>
    <property type="match status" value="1"/>
</dbReference>
<dbReference type="PANTHER" id="PTHR12558:SF13">
    <property type="entry name" value="CELL DIVISION CYCLE PROTEIN 27 HOMOLOG"/>
    <property type="match status" value="1"/>
</dbReference>
<dbReference type="OrthoDB" id="5244639at2"/>
<sequence length="4089" mass="453079">MEQTSFSRLSTRATDDRSFIETEAALEKAGRVEELIRLYEGRGKEVPAPDAARLLTRAADLVLERLRNPARAEELLRRALLMAQEPLPVLRGLKTLYEAKQDVASLAEVLERLGALTFGPEGAAFYAKAADLYETKLYRRDRAVACLQQAVKAAPDRATFRRMRQLLVSEDRFQAAFEALESEREALGGEGMADEYAAFAERLVDDPTEHELAGRTLEVARGMEPQNARVDKTQKALQRFEQTWRDRVRVLRGMSLEERDRKSAARLSLLVAKLFAWYDPASGGKVKEALDRSFLLWPGMPEALNLIERMAERAGDFAPAVAQFEAMAGEAKDRTAQVDLWLRVGTCRLKRLHDSAGALAAFEKATAADPSRADAANVAAEALLEQGKAAEAAAVLERHVGSVKERTAQSALRLRLADLCLDQVKDADAARAHLDAALKADPSNALAAFQLAKLLVEDEKLDEAEPLLELAMLAPRPLSERVAFCEALALMFEEREDSRRAFEVLARALVLEPAKPLLLETVVEHAETAQAQAPLAKALKRAAMVAPDSHALAIWRQLAQLLQGFLADPVGAEAAWQEVLARAPGDSMAQEAVKELKAAAALADDPRTRLEGEIVKKEAAGTSPEELEPLARQLVALAPDEPAPLVRLQALCVSLSKFEEAAALAARLATLAETQVERSDWTARQAKLYAERLNRPQDAAQLFLKLLSENVSTGLVVGGLDRLAAAGVRTAEITEALAGHYGRTGDHQRQVAAIQQQLDVTTEPAARHRLVGLLADIYEKQLADSRAAFDCRVRALREDPKDDASRAEALRLSRDLSAQAELVRVLKTLAVQSEELTVSVQLFSDAAALAEEAGAHEDATDALQSALGRSPDSPELLQKLLRAYWRAGRVGDAEALLRKRIQGAKGAERLKLLLQLVELNTQTNRPLEAAEALQSALSHGAEEGKHLPRLAELYEKANRPRELNETLARMVALAETAGDTDKVARLKLKRAQLLQDSPGGDQAEAVRSFADILRQRPSDPDALAALEGMLASGAAREDAARALLPAYELTKDHRKLVAALDVLAEVARDDVARAHALRQAAQVHLTHLRQPELAFASLARALRMMPADAALRVTARQAAEDADSLDSYAEILQELTEEGSVGAARASLLRELADVQEKKLDNKAGAVEALRALLVLEPSNIDCLKSLQRLHRAGEQWAELAEVLERLASVATEPAEQVAYLREAALLHETKLTNKQRAAAAWRTLAERDPLQREAAVALDRLYTDLAQAKDLAWALSLRRNQEGQSPQGREVSFRLAELLRTELNDPNAALKLYERILTEDSGHPGALAALETWVKAALPTSGTALEVLDPVLQKVGDHARRVALREARMEAALTVEKVILAGEIRRIYEQEMQQPSLAFMAAVKAFAAGVDRDGMRPELERLARETGSHEVLAEIYENTIADLPSGDPAALQLIRRAAELREQLNQPEDATRLWKSLLEEAPQDKQALDALSRLYEKGQNAKNLSEVYATQARIAADPETRLGLLLKTGEACANAGEDAKAIEAYRSALAIRKVPEGLLALEQLFAKGRRVQEQADVLAQLAEQAPDPESRRGFVVRRAQLLEKEGSPSEALLAYRGLLEMVPGDPQAIAGLERLFAQEAQRLEAARLLEAFYRGINDTRKLVEVLEVLQGSAAPEQRLERIQEIAVLREGLGQTSLAFAARLRAFNENPQEASVRDELERLAADSGSFEEVAAAYEDQLDRDVQEPLAGDLWKRLAALYDGRLKRYDLAVRALEEVSRRDPKDRQVLEAIARVHRRTGAHRELALVMRRQVAADPNPSSQVNLLFELGHLAEETLSDKALASQAYREVLERRPDNANALKLLGKVLAEMERWPELAQHIEREIQIADERNALEEASELRVRLGRLKLSRLEDPRGALELYQSVLARRAGHAGAVGALEEMARSDSPLRGAAASALEPVFAGVGDHLKQVQMLEARASVEPVPQERAALLRRIAETYAGPMENAELAFVYAVRALQDLPDEPRSLELCLSLVDAASTHEELADMLSNIAPKAGDAARAELYRALAQLQARMGEDAEALAAWRKVLEVRPTDVEALESVGRLLTSEGKPAELLEVLRRQLAMAEDPLRRAAVLFQIGVLQEDQLKDNLGALATFRRLLEIKPDDAGALARMEGLCQKQERWPELADVLAKRIALLPAEEALELKFRLGSVREAKLLDKSGALALYGEVLSLQPNHAGAVARMEAWVAREPQNLLAVETLLRAFRASGDILRLAQLIETRVGVSTDAFEKKALLGELATLRETQGEAELAFLALFRAFKEDPNDGELRRRLENATDAAQSYDELVVAYEEALPRVAEAADTAEICLKLGQMLETRLREPERAIIYYERARGLHLAVQDRALVALDRLYVELEAWPELGGVLEALATGATVVADKVGFLFRLGQLCQERLDSPDRAASAYEQILTLDAGHLASARLLEGLYEAAGASDKLYAILKHQSDRVTGQERERVLSKMAQVSAEGLNDLGRSIELYRELLSKNPRNEQAFAALESLLERAERPEELRTLLADRLAQTLDPREMVRLNERLGRVVYRLLKQPEAAVPYFKAALDRDARHRGVLDTLRELYEETGPREELVSVLRRLVPLQESSEGVKALRLRLAEVLAEEGRREEALDAARRALEVEPHTVPDLDRVHALFVSLRAYNDAVRALELKVQVHLAAEEREQAVLTYFAVADLWEGAGSKPEQSASALEKVLELDPANRTAFERVSTLYRGHNDWRAYAGVVDRYMPHLVTDEEKLTWLRELARVQEERLGQKDVAFLALCRALQIDVADDTLREEVERLADETGSHEELAAVYEEVADALPRGRLAERLYATLARVHDTRLDDAPAAEGAFRKILEFDPTNATALDGLAAMFQRRGRDREYVVSLEQKLEAAGSIEARKGILKEIAHVYDTRIGDPQEAAAALLRALELEPDVETLGVLTALYRRQNAHADVASSLMRTRDLVATVEERARIQVEVAGVYERDIGDEEAAVGAYRQALEFDPNNSEALESLERLHTKLDQPAELLGVYERMLELSTDYRERVRVLFRSAGIWEDKYQNPANADACIEAILAIDQQNLQAIKTLIRLRRAQARWEELIEAYGRQLALVTSPQEQAELYVEIGNVYYQQLRLVDRAADTFHYALNADASCRPALHALGNLYERSGNWPFALEMLQREAQIAGQTQDAVELLHRTGKINEDMLMDTGSAKTCYQQALAIDPGHLASIRALKGIQEQEKDWGGYEQTLLQEAQQTEDPQAKAKALLDVAKYHAETREDAETATHYYEQVLKHVHDSLEAARPLADVYVAREDWTAGERMLDIVTRKMAEKAIAEKDGALTLELSRQLYRLGYVAEKLGKREKALDAYEKSYGLDARYLATLESYGHLLVQAKRYDDALKVLQAILVHHRESLTDLEVVEVYWQLGDVLAALGHSDRAQNHFEKALAIDPGHEPSLRALVALMDKAGRHEKAAELRQQLVSVVDGEAKARVYLELGQIARDKLKDPYMAIDAFTGALKVQPDALEVMDSLYVLLRETRQGQKAADVLARMLALPALNAEPHKAKRVWFALGEIRRDELRDVEGATEAFNRALDVDPRFVEAFSALEAMLGGASQWKALEDNYARMLSRIPKTPDTHTARMALWRALGDLYLQVLKNTEGAVAAYGVVAKGLPDDAAVQETFADVASQTPGKEQEALAALRRALPNTKDPRKVAGQIVRLSALRKEYDEAWLAAQVVAGLIGDPGDDEKEILTKLGPYAKRKEVAQRPLTDRLWQAHLFHPKVRGPLSEFLGILFEQVGHHYAVAFPQYQLVPKKHRIDVGSAQEYHVHHYRYVARLLGMESVELYSPFLVATRERMTRRSNDPVPEPLINVELLQTHPASVRVGGKFFAEQGQKEVYYLLGRALALARPELAFSQRLAPERLEALLQAALSMVGQIRPTADPRYFDEARRMLEKSLSEPARAALTKVARTYLPAATPGDMRAWLEGAELTAARAGLFAAGEMEPVKRMMLGETGSAFRVPTSTKLRELMVFATSEDLHDLRVAVGTHVEVQVRK</sequence>
<name>A0A1H8F162_STIAU</name>
<keyword evidence="3" id="KW-1185">Reference proteome</keyword>
<feature type="repeat" description="TPR" evidence="1">
    <location>
        <begin position="3380"/>
        <end position="3413"/>
    </location>
</feature>
<dbReference type="Proteomes" id="UP000182719">
    <property type="component" value="Unassembled WGS sequence"/>
</dbReference>
<accession>A0A1H8F162</accession>
<dbReference type="PANTHER" id="PTHR12558">
    <property type="entry name" value="CELL DIVISION CYCLE 16,23,27"/>
    <property type="match status" value="1"/>
</dbReference>
<gene>
    <name evidence="2" type="ORF">SAMN05444354_13548</name>
</gene>
<dbReference type="EMBL" id="FOAP01000035">
    <property type="protein sequence ID" value="SEN25492.1"/>
    <property type="molecule type" value="Genomic_DNA"/>
</dbReference>
<dbReference type="PROSITE" id="PS50293">
    <property type="entry name" value="TPR_REGION"/>
    <property type="match status" value="1"/>
</dbReference>
<reference evidence="3" key="1">
    <citation type="submission" date="2016-10" db="EMBL/GenBank/DDBJ databases">
        <authorList>
            <person name="Varghese N."/>
            <person name="Submissions S."/>
        </authorList>
    </citation>
    <scope>NUCLEOTIDE SEQUENCE [LARGE SCALE GENOMIC DNA]</scope>
    <source>
        <strain evidence="3">DSM 17044</strain>
    </source>
</reference>
<organism evidence="2 3">
    <name type="scientific">Stigmatella aurantiaca</name>
    <dbReference type="NCBI Taxonomy" id="41"/>
    <lineage>
        <taxon>Bacteria</taxon>
        <taxon>Pseudomonadati</taxon>
        <taxon>Myxococcota</taxon>
        <taxon>Myxococcia</taxon>
        <taxon>Myxococcales</taxon>
        <taxon>Cystobacterineae</taxon>
        <taxon>Archangiaceae</taxon>
        <taxon>Stigmatella</taxon>
    </lineage>
</organism>